<protein>
    <recommendedName>
        <fullName evidence="4">Transmembrane protein (PGPGW)</fullName>
    </recommendedName>
</protein>
<proteinExistence type="predicted"/>
<evidence type="ECO:0008006" key="4">
    <source>
        <dbReference type="Google" id="ProtNLM"/>
    </source>
</evidence>
<dbReference type="InterPro" id="IPR019099">
    <property type="entry name" value="Uncharacterised_PGPGW_TM"/>
</dbReference>
<gene>
    <name evidence="2" type="ORF">SAE02_48680</name>
</gene>
<evidence type="ECO:0000313" key="2">
    <source>
        <dbReference type="EMBL" id="GEO40720.1"/>
    </source>
</evidence>
<dbReference type="Proteomes" id="UP000321523">
    <property type="component" value="Unassembled WGS sequence"/>
</dbReference>
<keyword evidence="1" id="KW-0472">Membrane</keyword>
<evidence type="ECO:0000256" key="1">
    <source>
        <dbReference type="SAM" id="Phobius"/>
    </source>
</evidence>
<organism evidence="2 3">
    <name type="scientific">Skermanella aerolata</name>
    <dbReference type="NCBI Taxonomy" id="393310"/>
    <lineage>
        <taxon>Bacteria</taxon>
        <taxon>Pseudomonadati</taxon>
        <taxon>Pseudomonadota</taxon>
        <taxon>Alphaproteobacteria</taxon>
        <taxon>Rhodospirillales</taxon>
        <taxon>Azospirillaceae</taxon>
        <taxon>Skermanella</taxon>
    </lineage>
</organism>
<dbReference type="Pfam" id="PF09656">
    <property type="entry name" value="PGPGW"/>
    <property type="match status" value="1"/>
</dbReference>
<name>A0A512DWZ6_9PROT</name>
<keyword evidence="1" id="KW-1133">Transmembrane helix</keyword>
<comment type="caution">
    <text evidence="2">The sequence shown here is derived from an EMBL/GenBank/DDBJ whole genome shotgun (WGS) entry which is preliminary data.</text>
</comment>
<feature type="transmembrane region" description="Helical" evidence="1">
    <location>
        <begin position="43"/>
        <end position="60"/>
    </location>
</feature>
<evidence type="ECO:0000313" key="3">
    <source>
        <dbReference type="Proteomes" id="UP000321523"/>
    </source>
</evidence>
<feature type="transmembrane region" description="Helical" evidence="1">
    <location>
        <begin position="20"/>
        <end position="37"/>
    </location>
</feature>
<keyword evidence="1" id="KW-0812">Transmembrane</keyword>
<dbReference type="RefSeq" id="WP_052831035.1">
    <property type="nucleotide sequence ID" value="NZ_BJYZ01000023.1"/>
</dbReference>
<reference evidence="2 3" key="1">
    <citation type="submission" date="2019-07" db="EMBL/GenBank/DDBJ databases">
        <title>Whole genome shotgun sequence of Skermanella aerolata NBRC 106429.</title>
        <authorList>
            <person name="Hosoyama A."/>
            <person name="Uohara A."/>
            <person name="Ohji S."/>
            <person name="Ichikawa N."/>
        </authorList>
    </citation>
    <scope>NUCLEOTIDE SEQUENCE [LARGE SCALE GENOMIC DNA]</scope>
    <source>
        <strain evidence="2 3">NBRC 106429</strain>
    </source>
</reference>
<dbReference type="OrthoDB" id="7308169at2"/>
<dbReference type="EMBL" id="BJYZ01000023">
    <property type="protein sequence ID" value="GEO40720.1"/>
    <property type="molecule type" value="Genomic_DNA"/>
</dbReference>
<dbReference type="AlphaFoldDB" id="A0A512DWZ6"/>
<accession>A0A512DWZ6</accession>
<keyword evidence="3" id="KW-1185">Reference proteome</keyword>
<sequence>MTRRPGSATSTLSVGRIRQLALIGMGWTIVAAGILIAPLPGPFGLPIALVGTVILLRNSADARRLFVRMRRRKPGWFVAFDRYVRRRKRRPPPA</sequence>